<dbReference type="InterPro" id="IPR016197">
    <property type="entry name" value="Chromo-like_dom_sf"/>
</dbReference>
<dbReference type="SUPFAM" id="SSF57903">
    <property type="entry name" value="FYVE/PHD zinc finger"/>
    <property type="match status" value="1"/>
</dbReference>
<dbReference type="AlphaFoldDB" id="A0AAV2SKH8"/>
<evidence type="ECO:0000256" key="5">
    <source>
        <dbReference type="ARBA" id="ARBA00023242"/>
    </source>
</evidence>
<accession>A0AAV2SKH8</accession>
<dbReference type="InterPro" id="IPR019787">
    <property type="entry name" value="Znf_PHD-finger"/>
</dbReference>
<keyword evidence="5" id="KW-0539">Nucleus</keyword>
<dbReference type="InterPro" id="IPR011011">
    <property type="entry name" value="Znf_FYVE_PHD"/>
</dbReference>
<comment type="caution">
    <text evidence="7">The sequence shown here is derived from an EMBL/GenBank/DDBJ whole genome shotgun (WGS) entry which is preliminary data.</text>
</comment>
<reference evidence="7 8" key="1">
    <citation type="submission" date="2024-05" db="EMBL/GenBank/DDBJ databases">
        <authorList>
            <person name="Wallberg A."/>
        </authorList>
    </citation>
    <scope>NUCLEOTIDE SEQUENCE [LARGE SCALE GENOMIC DNA]</scope>
</reference>
<dbReference type="PANTHER" id="PTHR22812">
    <property type="entry name" value="CHROMOBOX PROTEIN"/>
    <property type="match status" value="1"/>
</dbReference>
<dbReference type="InterPro" id="IPR023779">
    <property type="entry name" value="Chromodomain_CS"/>
</dbReference>
<dbReference type="PROSITE" id="PS50013">
    <property type="entry name" value="CHROMO_2"/>
    <property type="match status" value="1"/>
</dbReference>
<dbReference type="Gene3D" id="3.90.980.20">
    <property type="match status" value="1"/>
</dbReference>
<dbReference type="InterPro" id="IPR001965">
    <property type="entry name" value="Znf_PHD"/>
</dbReference>
<feature type="non-terminal residue" evidence="7">
    <location>
        <position position="267"/>
    </location>
</feature>
<dbReference type="SUPFAM" id="SSF54160">
    <property type="entry name" value="Chromo domain-like"/>
    <property type="match status" value="1"/>
</dbReference>
<dbReference type="InterPro" id="IPR000953">
    <property type="entry name" value="Chromo/chromo_shadow_dom"/>
</dbReference>
<dbReference type="GO" id="GO:0005694">
    <property type="term" value="C:chromosome"/>
    <property type="evidence" value="ECO:0007669"/>
    <property type="project" value="UniProtKB-ARBA"/>
</dbReference>
<gene>
    <name evidence="7" type="ORF">MNOR_LOCUS37453</name>
</gene>
<keyword evidence="4" id="KW-0862">Zinc</keyword>
<organism evidence="7 8">
    <name type="scientific">Meganyctiphanes norvegica</name>
    <name type="common">Northern krill</name>
    <name type="synonym">Thysanopoda norvegica</name>
    <dbReference type="NCBI Taxonomy" id="48144"/>
    <lineage>
        <taxon>Eukaryota</taxon>
        <taxon>Metazoa</taxon>
        <taxon>Ecdysozoa</taxon>
        <taxon>Arthropoda</taxon>
        <taxon>Crustacea</taxon>
        <taxon>Multicrustacea</taxon>
        <taxon>Malacostraca</taxon>
        <taxon>Eumalacostraca</taxon>
        <taxon>Eucarida</taxon>
        <taxon>Euphausiacea</taxon>
        <taxon>Euphausiidae</taxon>
        <taxon>Meganyctiphanes</taxon>
    </lineage>
</organism>
<evidence type="ECO:0000313" key="7">
    <source>
        <dbReference type="EMBL" id="CAL4199208.1"/>
    </source>
</evidence>
<dbReference type="InterPro" id="IPR051219">
    <property type="entry name" value="Heterochromatin_chromo-domain"/>
</dbReference>
<dbReference type="PROSITE" id="PS00598">
    <property type="entry name" value="CHROMO_1"/>
    <property type="match status" value="1"/>
</dbReference>
<keyword evidence="8" id="KW-1185">Reference proteome</keyword>
<evidence type="ECO:0000313" key="8">
    <source>
        <dbReference type="Proteomes" id="UP001497623"/>
    </source>
</evidence>
<keyword evidence="2" id="KW-0479">Metal-binding</keyword>
<proteinExistence type="predicted"/>
<dbReference type="Pfam" id="PF00628">
    <property type="entry name" value="PHD"/>
    <property type="match status" value="1"/>
</dbReference>
<evidence type="ECO:0000256" key="1">
    <source>
        <dbReference type="ARBA" id="ARBA00004123"/>
    </source>
</evidence>
<keyword evidence="3" id="KW-0863">Zinc-finger</keyword>
<dbReference type="SMART" id="SM00298">
    <property type="entry name" value="CHROMO"/>
    <property type="match status" value="1"/>
</dbReference>
<dbReference type="Gene3D" id="2.40.50.40">
    <property type="match status" value="1"/>
</dbReference>
<dbReference type="EMBL" id="CAXKWB010075470">
    <property type="protein sequence ID" value="CAL4199208.1"/>
    <property type="molecule type" value="Genomic_DNA"/>
</dbReference>
<name>A0AAV2SKH8_MEGNR</name>
<evidence type="ECO:0000256" key="2">
    <source>
        <dbReference type="ARBA" id="ARBA00022723"/>
    </source>
</evidence>
<comment type="subcellular location">
    <subcellularLocation>
        <location evidence="1">Nucleus</location>
    </subcellularLocation>
</comment>
<feature type="domain" description="Chromo" evidence="6">
    <location>
        <begin position="1"/>
        <end position="50"/>
    </location>
</feature>
<dbReference type="InterPro" id="IPR023780">
    <property type="entry name" value="Chromo_domain"/>
</dbReference>
<dbReference type="GO" id="GO:0005634">
    <property type="term" value="C:nucleus"/>
    <property type="evidence" value="ECO:0007669"/>
    <property type="project" value="UniProtKB-SubCell"/>
</dbReference>
<dbReference type="Pfam" id="PF00385">
    <property type="entry name" value="Chromo"/>
    <property type="match status" value="1"/>
</dbReference>
<dbReference type="Proteomes" id="UP001497623">
    <property type="component" value="Unassembled WGS sequence"/>
</dbReference>
<dbReference type="CDD" id="cd00024">
    <property type="entry name" value="CD_CSD"/>
    <property type="match status" value="1"/>
</dbReference>
<protein>
    <recommendedName>
        <fullName evidence="6">Chromo domain-containing protein</fullName>
    </recommendedName>
</protein>
<evidence type="ECO:0000259" key="6">
    <source>
        <dbReference type="PROSITE" id="PS50013"/>
    </source>
</evidence>
<feature type="non-terminal residue" evidence="7">
    <location>
        <position position="1"/>
    </location>
</feature>
<evidence type="ECO:0000256" key="4">
    <source>
        <dbReference type="ARBA" id="ARBA00022833"/>
    </source>
</evidence>
<dbReference type="GO" id="GO:0008270">
    <property type="term" value="F:zinc ion binding"/>
    <property type="evidence" value="ECO:0007669"/>
    <property type="project" value="UniProtKB-KW"/>
</dbReference>
<dbReference type="SMART" id="SM00249">
    <property type="entry name" value="PHD"/>
    <property type="match status" value="1"/>
</dbReference>
<evidence type="ECO:0000256" key="3">
    <source>
        <dbReference type="ARBA" id="ARBA00022771"/>
    </source>
</evidence>
<sequence>QVEHILMQHNKQGKMQYLIKWRGFDQSESTWEPEENLEGCQELLKNFHNQTKCFCGGPGYWYDRMLECQRCKRWFHESCVSCLKYKLIPGDQFYCYVCKFCNQDKEFLQRLTFDWNALVHLALFNLSNSKDVFSSFGFFDYVEHITPWINSNWDALQCPPTLQSIPKNKRSEYILTALQEDKSTFKCGAENRKRKSIFLLRKNAPPSVVEMVMPEDFPLTEASIAKISFTERSIEMLPILKTFQVDEKEWKNTTFVEIGKSKTVSDK</sequence>